<feature type="transmembrane region" description="Helical" evidence="9">
    <location>
        <begin position="301"/>
        <end position="326"/>
    </location>
</feature>
<dbReference type="Pfam" id="PF04143">
    <property type="entry name" value="Sulf_transp"/>
    <property type="match status" value="2"/>
</dbReference>
<comment type="caution">
    <text evidence="10">The sequence shown here is derived from an EMBL/GenBank/DDBJ whole genome shotgun (WGS) entry which is preliminary data.</text>
</comment>
<dbReference type="RefSeq" id="WP_059435290.1">
    <property type="nucleotide sequence ID" value="NZ_FAVB01000003.1"/>
</dbReference>
<accession>A0A0S4SGE5</accession>
<dbReference type="PANTHER" id="PTHR30574">
    <property type="entry name" value="INNER MEMBRANE PROTEIN YEDE"/>
    <property type="match status" value="1"/>
</dbReference>
<keyword evidence="3" id="KW-1003">Cell membrane</keyword>
<proteinExistence type="inferred from homology"/>
<evidence type="ECO:0000256" key="4">
    <source>
        <dbReference type="ARBA" id="ARBA00022519"/>
    </source>
</evidence>
<dbReference type="InterPro" id="IPR047732">
    <property type="entry name" value="YedE-like"/>
</dbReference>
<evidence type="ECO:0000256" key="1">
    <source>
        <dbReference type="ARBA" id="ARBA00004429"/>
    </source>
</evidence>
<dbReference type="PANTHER" id="PTHR30574:SF1">
    <property type="entry name" value="SULPHUR TRANSPORT DOMAIN-CONTAINING PROTEIN"/>
    <property type="match status" value="1"/>
</dbReference>
<reference evidence="10 11" key="1">
    <citation type="submission" date="2015-11" db="EMBL/GenBank/DDBJ databases">
        <authorList>
            <consortium name="Pathogen Informatics"/>
        </authorList>
    </citation>
    <scope>NUCLEOTIDE SEQUENCE [LARGE SCALE GENOMIC DNA]</scope>
    <source>
        <strain evidence="10 11">006A-0059</strain>
    </source>
</reference>
<sequence>MISALNQFKQKYLIYFWDTAKAMIALAIIASIYFGFFGTGWQVTGEMTRWGGEFLELFGLDTSKYSYYKMTNLSGSPLTRYEGLVLIGMFIGALVAALFANKVKFRLPASRIRIFQAIVGGILSGFGARLAFGCNLLDFFTGLPYFSLHTWEFAVFMVLGIWSATKVGKLKIFMPKATLEKCGINGKGIEHDKGRAKRHFRYGVVVLIATLVWLVYLFSVTEPFKLGVKSSFLPLGLIFGLIFGFVISRGQVCFTSCFRDLFLFGRDNAAKGAFYGMLIATFIIFVLMLNGYSAFVRSFSLAVALGAFLFGFGIVFAGGCECGWTYRAAEGQMHFMIVGVANFAGTAVLAIIYDHIPDWIKAGPKIQFLNKFGSLPGLTLNVGLLLFCVALIFAYKKRFFAKGGY</sequence>
<evidence type="ECO:0000256" key="3">
    <source>
        <dbReference type="ARBA" id="ARBA00022475"/>
    </source>
</evidence>
<evidence type="ECO:0000256" key="8">
    <source>
        <dbReference type="ARBA" id="ARBA00035655"/>
    </source>
</evidence>
<feature type="transmembrane region" description="Helical" evidence="9">
    <location>
        <begin position="373"/>
        <end position="395"/>
    </location>
</feature>
<evidence type="ECO:0000313" key="10">
    <source>
        <dbReference type="EMBL" id="CUU85474.1"/>
    </source>
</evidence>
<keyword evidence="4" id="KW-0997">Cell inner membrane</keyword>
<feature type="transmembrane region" description="Helical" evidence="9">
    <location>
        <begin position="144"/>
        <end position="164"/>
    </location>
</feature>
<dbReference type="EMBL" id="FAVB01000003">
    <property type="protein sequence ID" value="CUU85474.1"/>
    <property type="molecule type" value="Genomic_DNA"/>
</dbReference>
<protein>
    <submittedName>
        <fullName evidence="10">Inner membrane protein</fullName>
    </submittedName>
</protein>
<dbReference type="Proteomes" id="UP000052237">
    <property type="component" value="Unassembled WGS sequence"/>
</dbReference>
<keyword evidence="5 9" id="KW-0812">Transmembrane</keyword>
<feature type="transmembrane region" description="Helical" evidence="9">
    <location>
        <begin position="273"/>
        <end position="295"/>
    </location>
</feature>
<evidence type="ECO:0000256" key="5">
    <source>
        <dbReference type="ARBA" id="ARBA00022692"/>
    </source>
</evidence>
<feature type="transmembrane region" description="Helical" evidence="9">
    <location>
        <begin position="200"/>
        <end position="219"/>
    </location>
</feature>
<dbReference type="GO" id="GO:0005886">
    <property type="term" value="C:plasma membrane"/>
    <property type="evidence" value="ECO:0007669"/>
    <property type="project" value="UniProtKB-SubCell"/>
</dbReference>
<keyword evidence="2" id="KW-0813">Transport</keyword>
<gene>
    <name evidence="10" type="primary">yedE</name>
    <name evidence="10" type="ORF">ERS686654_01629</name>
</gene>
<feature type="transmembrane region" description="Helical" evidence="9">
    <location>
        <begin position="231"/>
        <end position="252"/>
    </location>
</feature>
<comment type="subcellular location">
    <subcellularLocation>
        <location evidence="1">Cell inner membrane</location>
        <topology evidence="1">Multi-pass membrane protein</topology>
    </subcellularLocation>
</comment>
<feature type="transmembrane region" description="Helical" evidence="9">
    <location>
        <begin position="12"/>
        <end position="36"/>
    </location>
</feature>
<evidence type="ECO:0000256" key="2">
    <source>
        <dbReference type="ARBA" id="ARBA00022448"/>
    </source>
</evidence>
<evidence type="ECO:0000256" key="9">
    <source>
        <dbReference type="SAM" id="Phobius"/>
    </source>
</evidence>
<feature type="transmembrane region" description="Helical" evidence="9">
    <location>
        <begin position="112"/>
        <end position="132"/>
    </location>
</feature>
<feature type="transmembrane region" description="Helical" evidence="9">
    <location>
        <begin position="333"/>
        <end position="353"/>
    </location>
</feature>
<feature type="transmembrane region" description="Helical" evidence="9">
    <location>
        <begin position="83"/>
        <end position="100"/>
    </location>
</feature>
<dbReference type="AlphaFoldDB" id="A0A0S4SGE5"/>
<dbReference type="InterPro" id="IPR007272">
    <property type="entry name" value="Sulf_transp_TsuA/YedE"/>
</dbReference>
<keyword evidence="11" id="KW-1185">Reference proteome</keyword>
<evidence type="ECO:0000256" key="7">
    <source>
        <dbReference type="ARBA" id="ARBA00023136"/>
    </source>
</evidence>
<evidence type="ECO:0000313" key="11">
    <source>
        <dbReference type="Proteomes" id="UP000052237"/>
    </source>
</evidence>
<dbReference type="NCBIfam" id="NF033796">
    <property type="entry name" value="selen_YedE_FdhT"/>
    <property type="match status" value="1"/>
</dbReference>
<organism evidence="10 11">
    <name type="scientific">Campylobacter hyointestinalis subsp. hyointestinalis</name>
    <dbReference type="NCBI Taxonomy" id="91352"/>
    <lineage>
        <taxon>Bacteria</taxon>
        <taxon>Pseudomonadati</taxon>
        <taxon>Campylobacterota</taxon>
        <taxon>Epsilonproteobacteria</taxon>
        <taxon>Campylobacterales</taxon>
        <taxon>Campylobacteraceae</taxon>
        <taxon>Campylobacter</taxon>
    </lineage>
</organism>
<evidence type="ECO:0000256" key="6">
    <source>
        <dbReference type="ARBA" id="ARBA00022989"/>
    </source>
</evidence>
<name>A0A0S4SGE5_CAMHY</name>
<keyword evidence="7 9" id="KW-0472">Membrane</keyword>
<keyword evidence="6 9" id="KW-1133">Transmembrane helix</keyword>
<comment type="similarity">
    <text evidence="8">Belongs to the TsuA/YedE (TC 9.B.102) family.</text>
</comment>